<feature type="region of interest" description="Disordered" evidence="1">
    <location>
        <begin position="141"/>
        <end position="255"/>
    </location>
</feature>
<feature type="compositionally biased region" description="Polar residues" evidence="1">
    <location>
        <begin position="141"/>
        <end position="152"/>
    </location>
</feature>
<dbReference type="RefSeq" id="WP_003348206.1">
    <property type="nucleotide sequence ID" value="NZ_ADWW01000003.1"/>
</dbReference>
<dbReference type="eggNOG" id="ENOG5030DBY">
    <property type="taxonomic scope" value="Bacteria"/>
</dbReference>
<evidence type="ECO:0000313" key="3">
    <source>
        <dbReference type="EMBL" id="AIE58916.1"/>
    </source>
</evidence>
<organism evidence="3 4">
    <name type="scientific">Bacillus methanolicus (strain MGA3 / ATCC 53907)</name>
    <dbReference type="NCBI Taxonomy" id="796606"/>
    <lineage>
        <taxon>Bacteria</taxon>
        <taxon>Bacillati</taxon>
        <taxon>Bacillota</taxon>
        <taxon>Bacilli</taxon>
        <taxon>Bacillales</taxon>
        <taxon>Bacillaceae</taxon>
        <taxon>Bacillus</taxon>
    </lineage>
</organism>
<evidence type="ECO:0000256" key="1">
    <source>
        <dbReference type="SAM" id="MobiDB-lite"/>
    </source>
</evidence>
<reference evidence="3 4" key="1">
    <citation type="journal article" date="2015" name="BMC Genomics">
        <title>Transcriptome analysis of thermophilic methylotrophic Bacillus methanolicus MGA3 using RNA-sequencing provides detailed insights into its previously uncharted transcriptional landscape.</title>
        <authorList>
            <person name="Irla M."/>
            <person name="Neshat A."/>
            <person name="Brautaset T."/>
            <person name="Ruckert C."/>
            <person name="Kalinowski J."/>
            <person name="Wendisch V.F."/>
        </authorList>
    </citation>
    <scope>NUCLEOTIDE SEQUENCE [LARGE SCALE GENOMIC DNA]</scope>
    <source>
        <strain evidence="4">MGA3 / ATCC 53907</strain>
    </source>
</reference>
<feature type="compositionally biased region" description="Basic and acidic residues" evidence="1">
    <location>
        <begin position="182"/>
        <end position="191"/>
    </location>
</feature>
<feature type="signal peptide" evidence="2">
    <location>
        <begin position="1"/>
        <end position="25"/>
    </location>
</feature>
<protein>
    <recommendedName>
        <fullName evidence="5">Secreted protein</fullName>
    </recommendedName>
</protein>
<proteinExistence type="predicted"/>
<gene>
    <name evidence="3" type="ORF">BMMGA3_02230</name>
</gene>
<dbReference type="AlphaFoldDB" id="I3E3D3"/>
<dbReference type="Proteomes" id="UP000027602">
    <property type="component" value="Chromosome"/>
</dbReference>
<dbReference type="KEGG" id="bmet:BMMGA3_02230"/>
<keyword evidence="2" id="KW-0732">Signal</keyword>
<keyword evidence="4" id="KW-1185">Reference proteome</keyword>
<name>I3E3D3_BACMM</name>
<dbReference type="HOGENOM" id="CLU_948839_0_0_9"/>
<sequence length="343" mass="38734">MYFRGLIVKSLIAGTALFFPTDAFADKAEPAQKVDSQSGKAVEVVKTTQKLEPSKVNGRVQVNSKVITENEAEQNQASNNYSQQLKPEKPPQKIIRVSDQAIEKVRNTLHVPNQAFEKARNALHVSNQAFEKARKSVQSTIKKTEKAVNNTLPEKVEVKQGEEKGQTKQNKPQTDNKGIHFKTNEAEKPSEKSLNNIDSGEKTKHQYTKLVQKLNDDENLNQSILKKEDGSEKTSFTDESKSKGKEKTPSRQQINIRDIQVVNSPQNTKIPGGSSKNRTCHSQSANSFGEKWLELYKHWNLKLIQPYVDRAHVYRNQWVNAPPSPPPKDAPFFLNVYHSKNHG</sequence>
<feature type="compositionally biased region" description="Basic and acidic residues" evidence="1">
    <location>
        <begin position="154"/>
        <end position="166"/>
    </location>
</feature>
<feature type="chain" id="PRO_5003670232" description="Secreted protein" evidence="2">
    <location>
        <begin position="26"/>
        <end position="343"/>
    </location>
</feature>
<evidence type="ECO:0000256" key="2">
    <source>
        <dbReference type="SAM" id="SignalP"/>
    </source>
</evidence>
<evidence type="ECO:0008006" key="5">
    <source>
        <dbReference type="Google" id="ProtNLM"/>
    </source>
</evidence>
<feature type="compositionally biased region" description="Polar residues" evidence="1">
    <location>
        <begin position="167"/>
        <end position="176"/>
    </location>
</feature>
<evidence type="ECO:0000313" key="4">
    <source>
        <dbReference type="Proteomes" id="UP000027602"/>
    </source>
</evidence>
<accession>I3E3D3</accession>
<dbReference type="EMBL" id="CP007739">
    <property type="protein sequence ID" value="AIE58916.1"/>
    <property type="molecule type" value="Genomic_DNA"/>
</dbReference>
<feature type="region of interest" description="Disordered" evidence="1">
    <location>
        <begin position="72"/>
        <end position="91"/>
    </location>
</feature>
<feature type="compositionally biased region" description="Basic and acidic residues" evidence="1">
    <location>
        <begin position="225"/>
        <end position="249"/>
    </location>
</feature>
<dbReference type="OrthoDB" id="2830979at2"/>